<keyword evidence="5 7" id="KW-0472">Membrane</keyword>
<proteinExistence type="inferred from homology"/>
<dbReference type="GO" id="GO:0016020">
    <property type="term" value="C:membrane"/>
    <property type="evidence" value="ECO:0007669"/>
    <property type="project" value="UniProtKB-SubCell"/>
</dbReference>
<dbReference type="Proteomes" id="UP000219453">
    <property type="component" value="Unassembled WGS sequence"/>
</dbReference>
<comment type="subcellular location">
    <subcellularLocation>
        <location evidence="1">Membrane</location>
        <topology evidence="1">Multi-pass membrane protein</topology>
    </subcellularLocation>
</comment>
<dbReference type="AlphaFoldDB" id="A0A285N158"/>
<evidence type="ECO:0000256" key="6">
    <source>
        <dbReference type="SAM" id="MobiDB-lite"/>
    </source>
</evidence>
<feature type="transmembrane region" description="Helical" evidence="7">
    <location>
        <begin position="151"/>
        <end position="174"/>
    </location>
</feature>
<evidence type="ECO:0000313" key="9">
    <source>
        <dbReference type="Proteomes" id="UP000219453"/>
    </source>
</evidence>
<comment type="similarity">
    <text evidence="2">Belongs to the autoinducer-2 exporter (AI-2E) (TC 2.A.86) family.</text>
</comment>
<evidence type="ECO:0000256" key="2">
    <source>
        <dbReference type="ARBA" id="ARBA00009773"/>
    </source>
</evidence>
<evidence type="ECO:0000256" key="4">
    <source>
        <dbReference type="ARBA" id="ARBA00022989"/>
    </source>
</evidence>
<dbReference type="InterPro" id="IPR002549">
    <property type="entry name" value="AI-2E-like"/>
</dbReference>
<dbReference type="EMBL" id="OBEJ01000001">
    <property type="protein sequence ID" value="SNZ03179.1"/>
    <property type="molecule type" value="Genomic_DNA"/>
</dbReference>
<organism evidence="8 9">
    <name type="scientific">Natronoarchaeum philippinense</name>
    <dbReference type="NCBI Taxonomy" id="558529"/>
    <lineage>
        <taxon>Archaea</taxon>
        <taxon>Methanobacteriati</taxon>
        <taxon>Methanobacteriota</taxon>
        <taxon>Stenosarchaea group</taxon>
        <taxon>Halobacteria</taxon>
        <taxon>Halobacteriales</taxon>
        <taxon>Natronoarchaeaceae</taxon>
    </lineage>
</organism>
<evidence type="ECO:0000256" key="7">
    <source>
        <dbReference type="SAM" id="Phobius"/>
    </source>
</evidence>
<reference evidence="8 9" key="1">
    <citation type="submission" date="2017-09" db="EMBL/GenBank/DDBJ databases">
        <authorList>
            <person name="Ehlers B."/>
            <person name="Leendertz F.H."/>
        </authorList>
    </citation>
    <scope>NUCLEOTIDE SEQUENCE [LARGE SCALE GENOMIC DNA]</scope>
    <source>
        <strain evidence="8 9">DSM 27208</strain>
    </source>
</reference>
<feature type="transmembrane region" description="Helical" evidence="7">
    <location>
        <begin position="284"/>
        <end position="302"/>
    </location>
</feature>
<dbReference type="RefSeq" id="WP_097007267.1">
    <property type="nucleotide sequence ID" value="NZ_OBEJ01000001.1"/>
</dbReference>
<feature type="transmembrane region" description="Helical" evidence="7">
    <location>
        <begin position="74"/>
        <end position="99"/>
    </location>
</feature>
<protein>
    <submittedName>
        <fullName evidence="8">Predicted PurR-regulated permease PerM</fullName>
    </submittedName>
</protein>
<feature type="region of interest" description="Disordered" evidence="6">
    <location>
        <begin position="378"/>
        <end position="399"/>
    </location>
</feature>
<evidence type="ECO:0000313" key="8">
    <source>
        <dbReference type="EMBL" id="SNZ03179.1"/>
    </source>
</evidence>
<keyword evidence="9" id="KW-1185">Reference proteome</keyword>
<keyword evidence="3 7" id="KW-0812">Transmembrane</keyword>
<evidence type="ECO:0000256" key="1">
    <source>
        <dbReference type="ARBA" id="ARBA00004141"/>
    </source>
</evidence>
<dbReference type="OrthoDB" id="282734at2157"/>
<feature type="transmembrane region" description="Helical" evidence="7">
    <location>
        <begin position="337"/>
        <end position="358"/>
    </location>
</feature>
<name>A0A285N158_NATPI</name>
<feature type="transmembrane region" description="Helical" evidence="7">
    <location>
        <begin position="20"/>
        <end position="53"/>
    </location>
</feature>
<evidence type="ECO:0000256" key="3">
    <source>
        <dbReference type="ARBA" id="ARBA00022692"/>
    </source>
</evidence>
<accession>A0A285N158</accession>
<evidence type="ECO:0000256" key="5">
    <source>
        <dbReference type="ARBA" id="ARBA00023136"/>
    </source>
</evidence>
<gene>
    <name evidence="8" type="ORF">SAMN06269185_0210</name>
</gene>
<feature type="transmembrane region" description="Helical" evidence="7">
    <location>
        <begin position="209"/>
        <end position="230"/>
    </location>
</feature>
<feature type="transmembrane region" description="Helical" evidence="7">
    <location>
        <begin position="314"/>
        <end position="331"/>
    </location>
</feature>
<keyword evidence="4 7" id="KW-1133">Transmembrane helix</keyword>
<feature type="transmembrane region" description="Helical" evidence="7">
    <location>
        <begin position="236"/>
        <end position="255"/>
    </location>
</feature>
<sequence length="399" mass="43529">MDETDSSVRDVRIWAGRERLGWWLLGVVLLGVLGLVVRAYLPWLVFGLFVYYVARPVTARLEERIASRSLAAALTLFLFVVPIVTMIGAILLVALGQLVRTVANLPADRILAQLPVQVSDLPNTPSEVYDTTLVLIQEPSVQTLIGSVGGALGAVGATLFNLFIALLIAFFLLISARDIADWFETNVFGEDSLAVDYLSTVDRGLGSVYFGYTMTIFAVIILSAIVYTVFNLFAPGGLAIPSAVLFAVVTGLFTLVPLVGRSVVYVTIAAILGAQAATTDPQLVWFPLVFLAVMIVAFDNLVRTYIRPYLSGRMLNTGLVMFAYLFGPPLFGWSGIFLGPFLMLFIVAFVRMILPVLVGPDRERAEIEPEHTLDEYAESVADRQEDVPPERDRTDAGTG</sequence>
<dbReference type="Pfam" id="PF01594">
    <property type="entry name" value="AI-2E_transport"/>
    <property type="match status" value="1"/>
</dbReference>